<name>A0A511YX09_9CELL</name>
<dbReference type="GO" id="GO:0030649">
    <property type="term" value="P:aminoglycoside antibiotic catabolic process"/>
    <property type="evidence" value="ECO:0007669"/>
    <property type="project" value="TreeGrafter"/>
</dbReference>
<dbReference type="AlphaFoldDB" id="A0A511YX09"/>
<dbReference type="Pfam" id="PF13527">
    <property type="entry name" value="Acetyltransf_9"/>
    <property type="match status" value="1"/>
</dbReference>
<evidence type="ECO:0000259" key="1">
    <source>
        <dbReference type="PROSITE" id="PS51186"/>
    </source>
</evidence>
<dbReference type="InterPro" id="IPR051554">
    <property type="entry name" value="Acetyltransferase_Eis"/>
</dbReference>
<dbReference type="SUPFAM" id="SSF55729">
    <property type="entry name" value="Acyl-CoA N-acyltransferases (Nat)"/>
    <property type="match status" value="1"/>
</dbReference>
<comment type="caution">
    <text evidence="2">The sequence shown here is derived from an EMBL/GenBank/DDBJ whole genome shotgun (WGS) entry which is preliminary data.</text>
</comment>
<gene>
    <name evidence="2" type="ORF">AFE02nite_14770</name>
</gene>
<dbReference type="PANTHER" id="PTHR37817:SF1">
    <property type="entry name" value="N-ACETYLTRANSFERASE EIS"/>
    <property type="match status" value="1"/>
</dbReference>
<dbReference type="PROSITE" id="PS51186">
    <property type="entry name" value="GNAT"/>
    <property type="match status" value="1"/>
</dbReference>
<dbReference type="RefSeq" id="WP_222594361.1">
    <property type="nucleotide sequence ID" value="NZ_BJYK01000004.1"/>
</dbReference>
<sequence length="407" mass="43184">MSTEQTPEPTADLPGGLVLRTACPADLDQIGELLERRGEPGDACDQRLVALDPDEGWRSTAVVVDGDRVVSTATLLDETLRLGDVVLPAGQVELVATDAAYEGRGLVRALMGWAHAESARRGHLVQEMVGIPYFYRLFGYEYAIGQPRARRLTGVPAGGRGDVVRPATAADIPALAALQEVAQAGFDLAVPHPAARWRWLVAHEATRTLVVERDGRVVGSGRISPGSGLVAEATAQDADAVADLLGAVARQSESGRVGVVERLGTCVHTVCEPLMEAAGNRAEQYYVRIPDDAAVLDALRPVLSARLAAAGLEREEVLLSTYRRHYRFPVGPDGLGTAVVGGPLQDPVDNGGAGVAPDWLPALLFGPWGIEGLERLRPDVTAAGDEELFGALFPPVTADVLSYYLPF</sequence>
<dbReference type="GO" id="GO:0034069">
    <property type="term" value="F:aminoglycoside N-acetyltransferase activity"/>
    <property type="evidence" value="ECO:0007669"/>
    <property type="project" value="TreeGrafter"/>
</dbReference>
<dbReference type="Proteomes" id="UP000321484">
    <property type="component" value="Unassembled WGS sequence"/>
</dbReference>
<dbReference type="EMBL" id="BJYK01000004">
    <property type="protein sequence ID" value="GEN79743.1"/>
    <property type="molecule type" value="Genomic_DNA"/>
</dbReference>
<feature type="domain" description="N-acetyltransferase" evidence="1">
    <location>
        <begin position="17"/>
        <end position="162"/>
    </location>
</feature>
<keyword evidence="3" id="KW-1185">Reference proteome</keyword>
<accession>A0A511YX09</accession>
<dbReference type="Gene3D" id="3.40.630.30">
    <property type="match status" value="2"/>
</dbReference>
<evidence type="ECO:0000313" key="3">
    <source>
        <dbReference type="Proteomes" id="UP000321484"/>
    </source>
</evidence>
<evidence type="ECO:0000313" key="2">
    <source>
        <dbReference type="EMBL" id="GEN79743.1"/>
    </source>
</evidence>
<dbReference type="InterPro" id="IPR016181">
    <property type="entry name" value="Acyl_CoA_acyltransferase"/>
</dbReference>
<proteinExistence type="predicted"/>
<dbReference type="InterPro" id="IPR000182">
    <property type="entry name" value="GNAT_dom"/>
</dbReference>
<reference evidence="2 3" key="1">
    <citation type="submission" date="2019-07" db="EMBL/GenBank/DDBJ databases">
        <title>Whole genome shotgun sequence of Actinotalea fermentans NBRC 105374.</title>
        <authorList>
            <person name="Hosoyama A."/>
            <person name="Uohara A."/>
            <person name="Ohji S."/>
            <person name="Ichikawa N."/>
        </authorList>
    </citation>
    <scope>NUCLEOTIDE SEQUENCE [LARGE SCALE GENOMIC DNA]</scope>
    <source>
        <strain evidence="2 3">NBRC 105374</strain>
    </source>
</reference>
<dbReference type="PANTHER" id="PTHR37817">
    <property type="entry name" value="N-ACETYLTRANSFERASE EIS"/>
    <property type="match status" value="1"/>
</dbReference>
<protein>
    <recommendedName>
        <fullName evidence="1">N-acetyltransferase domain-containing protein</fullName>
    </recommendedName>
</protein>
<organism evidence="2 3">
    <name type="scientific">Actinotalea fermentans</name>
    <dbReference type="NCBI Taxonomy" id="43671"/>
    <lineage>
        <taxon>Bacteria</taxon>
        <taxon>Bacillati</taxon>
        <taxon>Actinomycetota</taxon>
        <taxon>Actinomycetes</taxon>
        <taxon>Micrococcales</taxon>
        <taxon>Cellulomonadaceae</taxon>
        <taxon>Actinotalea</taxon>
    </lineage>
</organism>